<comment type="subunit">
    <text evidence="2">Heterohexamer of two PFD-alpha type and four PFD-beta type subunits.</text>
</comment>
<dbReference type="InterPro" id="IPR002777">
    <property type="entry name" value="PFD_beta-like"/>
</dbReference>
<dbReference type="Proteomes" id="UP000694941">
    <property type="component" value="Unplaced"/>
</dbReference>
<comment type="similarity">
    <text evidence="1">Belongs to the prefoldin subunit beta family.</text>
</comment>
<keyword evidence="4" id="KW-1185">Reference proteome</keyword>
<proteinExistence type="inferred from homology"/>
<accession>A0ABM1C1M9</accession>
<reference evidence="5" key="1">
    <citation type="submission" date="2025-08" db="UniProtKB">
        <authorList>
            <consortium name="RefSeq"/>
        </authorList>
    </citation>
    <scope>IDENTIFICATION</scope>
    <source>
        <tissue evidence="5">Muscle</tissue>
    </source>
</reference>
<dbReference type="GeneID" id="106476564"/>
<dbReference type="PANTHER" id="PTHR20903">
    <property type="entry name" value="PREFOLDIN SUBUNIT 1-RELATED"/>
    <property type="match status" value="1"/>
</dbReference>
<protein>
    <submittedName>
        <fullName evidence="5">Prefoldin subunit 1-like</fullName>
    </submittedName>
</protein>
<evidence type="ECO:0000256" key="3">
    <source>
        <dbReference type="ARBA" id="ARBA00023186"/>
    </source>
</evidence>
<keyword evidence="3" id="KW-0143">Chaperone</keyword>
<name>A0ABM1C1M9_LIMPO</name>
<dbReference type="RefSeq" id="XP_013792665.1">
    <property type="nucleotide sequence ID" value="XM_013937211.2"/>
</dbReference>
<dbReference type="CDD" id="cd23164">
    <property type="entry name" value="Prefoldin_1"/>
    <property type="match status" value="1"/>
</dbReference>
<dbReference type="PANTHER" id="PTHR20903:SF0">
    <property type="entry name" value="PREFOLDIN SUBUNIT 1"/>
    <property type="match status" value="1"/>
</dbReference>
<dbReference type="Gene3D" id="1.10.287.370">
    <property type="match status" value="1"/>
</dbReference>
<dbReference type="Pfam" id="PF01920">
    <property type="entry name" value="Prefoldin_2"/>
    <property type="match status" value="1"/>
</dbReference>
<organism evidence="4 5">
    <name type="scientific">Limulus polyphemus</name>
    <name type="common">Atlantic horseshoe crab</name>
    <dbReference type="NCBI Taxonomy" id="6850"/>
    <lineage>
        <taxon>Eukaryota</taxon>
        <taxon>Metazoa</taxon>
        <taxon>Ecdysozoa</taxon>
        <taxon>Arthropoda</taxon>
        <taxon>Chelicerata</taxon>
        <taxon>Merostomata</taxon>
        <taxon>Xiphosura</taxon>
        <taxon>Limulidae</taxon>
        <taxon>Limulus</taxon>
    </lineage>
</organism>
<sequence length="122" mass="14052">MASIPVDLELKKAFQELQTKMVETTQKLKMSDIQIESLKKTIQHAKLTDSEILSLPADTRMYQGLGRTFLLTTPQDIKKDIEEKIKTSDEKIKNLEVTFASVLFTRISFLASYNNWIENSRI</sequence>
<evidence type="ECO:0000256" key="2">
    <source>
        <dbReference type="ARBA" id="ARBA00011695"/>
    </source>
</evidence>
<evidence type="ECO:0000313" key="5">
    <source>
        <dbReference type="RefSeq" id="XP_013792665.1"/>
    </source>
</evidence>
<dbReference type="InterPro" id="IPR009053">
    <property type="entry name" value="Prefoldin"/>
</dbReference>
<evidence type="ECO:0000313" key="4">
    <source>
        <dbReference type="Proteomes" id="UP000694941"/>
    </source>
</evidence>
<gene>
    <name evidence="5" type="primary">LOC106476564</name>
</gene>
<evidence type="ECO:0000256" key="1">
    <source>
        <dbReference type="ARBA" id="ARBA00008045"/>
    </source>
</evidence>
<dbReference type="SUPFAM" id="SSF46579">
    <property type="entry name" value="Prefoldin"/>
    <property type="match status" value="1"/>
</dbReference>